<dbReference type="KEGG" id="pic:PICST_62477"/>
<keyword evidence="2" id="KW-0539">Nucleus</keyword>
<dbReference type="PANTHER" id="PTHR47655">
    <property type="entry name" value="QUINIC ACID UTILIZATION ACTIVATOR"/>
    <property type="match status" value="1"/>
</dbReference>
<dbReference type="Gene3D" id="4.10.240.10">
    <property type="entry name" value="Zn(2)-C6 fungal-type DNA-binding domain"/>
    <property type="match status" value="1"/>
</dbReference>
<dbReference type="GO" id="GO:0045944">
    <property type="term" value="P:positive regulation of transcription by RNA polymerase II"/>
    <property type="evidence" value="ECO:0007669"/>
    <property type="project" value="TreeGrafter"/>
</dbReference>
<dbReference type="SMART" id="SM00066">
    <property type="entry name" value="GAL4"/>
    <property type="match status" value="1"/>
</dbReference>
<dbReference type="Proteomes" id="UP000002258">
    <property type="component" value="Chromosome 6"/>
</dbReference>
<evidence type="ECO:0000256" key="3">
    <source>
        <dbReference type="SAM" id="MobiDB-lite"/>
    </source>
</evidence>
<dbReference type="PROSITE" id="PS50048">
    <property type="entry name" value="ZN2_CY6_FUNGAL_2"/>
    <property type="match status" value="1"/>
</dbReference>
<keyword evidence="5" id="KW-0863">Zinc-finger</keyword>
<keyword evidence="6" id="KW-1185">Reference proteome</keyword>
<dbReference type="InterPro" id="IPR036864">
    <property type="entry name" value="Zn2-C6_fun-type_DNA-bd_sf"/>
</dbReference>
<dbReference type="GeneID" id="4840210"/>
<organism evidence="5 6">
    <name type="scientific">Scheffersomyces stipitis (strain ATCC 58785 / CBS 6054 / NBRC 10063 / NRRL Y-11545)</name>
    <name type="common">Yeast</name>
    <name type="synonym">Pichia stipitis</name>
    <dbReference type="NCBI Taxonomy" id="322104"/>
    <lineage>
        <taxon>Eukaryota</taxon>
        <taxon>Fungi</taxon>
        <taxon>Dikarya</taxon>
        <taxon>Ascomycota</taxon>
        <taxon>Saccharomycotina</taxon>
        <taxon>Pichiomycetes</taxon>
        <taxon>Debaryomycetaceae</taxon>
        <taxon>Scheffersomyces</taxon>
    </lineage>
</organism>
<name>A3LYE1_PICST</name>
<protein>
    <submittedName>
        <fullName evidence="5">Fungal specific zinc-finger transcription factor</fullName>
    </submittedName>
</protein>
<dbReference type="InterPro" id="IPR007219">
    <property type="entry name" value="XnlR_reg_dom"/>
</dbReference>
<evidence type="ECO:0000259" key="4">
    <source>
        <dbReference type="PROSITE" id="PS50048"/>
    </source>
</evidence>
<dbReference type="SUPFAM" id="SSF57701">
    <property type="entry name" value="Zn2/Cys6 DNA-binding domain"/>
    <property type="match status" value="1"/>
</dbReference>
<feature type="domain" description="Zn(2)-C6 fungal-type" evidence="4">
    <location>
        <begin position="14"/>
        <end position="44"/>
    </location>
</feature>
<dbReference type="GO" id="GO:0003677">
    <property type="term" value="F:DNA binding"/>
    <property type="evidence" value="ECO:0007669"/>
    <property type="project" value="InterPro"/>
</dbReference>
<dbReference type="CDD" id="cd12148">
    <property type="entry name" value="fungal_TF_MHR"/>
    <property type="match status" value="1"/>
</dbReference>
<dbReference type="OMA" id="WDFSWVL"/>
<dbReference type="HOGENOM" id="CLU_011909_0_0_1"/>
<dbReference type="CDD" id="cd00067">
    <property type="entry name" value="GAL4"/>
    <property type="match status" value="1"/>
</dbReference>
<dbReference type="STRING" id="322104.A3LYE1"/>
<sequence length="882" mass="99443">MSDDSQKKRRVRQACDYCRSKKARCDGKSPKCSTCMSMDMTCTYTQSAKRRGLPTGYIHDLERKVLMFQALFASILSNDSDHGRSLEERIMTSLTDPEESSKFIENIGRFEVLWDAHSISHLLNKFIVEHGKVIHEAKVSTTALQSVSSQPSDSVQDSENQANVKLEPTAANSSLANLLNNPIFEVGHPAGPQDFSLINDPSFFLNDDIFQFISDELEESADNWEPVALQYHGLSSLISGFTIKSVQQYNNRLLVSHKNPFRVGSIFNVSSAAITAAISNTVKLPMEIFQFPDNIRKVVDCYFQIYHTWLPMLDRVSILRQVHHLQSFNSKTDKSKLHGSDCTMIALVWAIMALGQLGSSTSAANASSNNKLTASFAKNAIMALENSFTSTIETIQAQVLLGLYFYQLGQWDFSWVLISSGSRMAIDVRLMTPAAASDDAGTSRKSNSSTTLNNINRERTWATVYIVNTLLAARMGRSPVVRAMDWPTPVINNEGWEEWEAWKCFHSPETIQLNSGRFLSTFNEFIKVISILNLALTSTIDTSQGMLEDSEEIDVPDIKITPDDRRNSNKLTIAYFKKSLQEWFTSLPDYCYLESYESPSKIPPMIAFLHLARDLTWCVLAVRLSALKASPGGNTVKDKIVRSRDLQYTKAIKSIKKIINVNSLKNLKYYPFIDYCILMAFNFPKMMLFEGENSELVKKSHCEDFRSFLVNAALISIPCRISWDLYKIMNDVEDDLLATMSNDLTSKKKRKRVDHMESNLNRYSLQPPLQAPTSYTSILPHTKASPSSNNLVNLLNNPSSISPDKDISSADRTKSNLSIGEMSKSKAKPVFEIESRSRFSSHLASPSSREEIDLFMVDNDSVKRDTRMEKFMTNLGYIRNNN</sequence>
<evidence type="ECO:0000256" key="2">
    <source>
        <dbReference type="ARBA" id="ARBA00023242"/>
    </source>
</evidence>
<reference evidence="5 6" key="1">
    <citation type="journal article" date="2007" name="Nat. Biotechnol.">
        <title>Genome sequence of the lignocellulose-bioconverting and xylose-fermenting yeast Pichia stipitis.</title>
        <authorList>
            <person name="Jeffries T.W."/>
            <person name="Grigoriev I.V."/>
            <person name="Grimwood J."/>
            <person name="Laplaza J.M."/>
            <person name="Aerts A."/>
            <person name="Salamov A."/>
            <person name="Schmutz J."/>
            <person name="Lindquist E."/>
            <person name="Dehal P."/>
            <person name="Shapiro H."/>
            <person name="Jin Y.S."/>
            <person name="Passoth V."/>
            <person name="Richardson P.M."/>
        </authorList>
    </citation>
    <scope>NUCLEOTIDE SEQUENCE [LARGE SCALE GENOMIC DNA]</scope>
    <source>
        <strain evidence="6">ATCC 58785 / CBS 6054 / NBRC 10063 / NRRL Y-11545</strain>
    </source>
</reference>
<dbReference type="PROSITE" id="PS00463">
    <property type="entry name" value="ZN2_CY6_FUNGAL_1"/>
    <property type="match status" value="1"/>
</dbReference>
<dbReference type="GO" id="GO:0008270">
    <property type="term" value="F:zinc ion binding"/>
    <property type="evidence" value="ECO:0007669"/>
    <property type="project" value="UniProtKB-KW"/>
</dbReference>
<evidence type="ECO:0000256" key="1">
    <source>
        <dbReference type="ARBA" id="ARBA00022723"/>
    </source>
</evidence>
<dbReference type="eggNOG" id="ENOG502S3FG">
    <property type="taxonomic scope" value="Eukaryota"/>
</dbReference>
<dbReference type="SMART" id="SM00906">
    <property type="entry name" value="Fungal_trans"/>
    <property type="match status" value="1"/>
</dbReference>
<dbReference type="GO" id="GO:0006351">
    <property type="term" value="P:DNA-templated transcription"/>
    <property type="evidence" value="ECO:0007669"/>
    <property type="project" value="InterPro"/>
</dbReference>
<keyword evidence="1" id="KW-0479">Metal-binding</keyword>
<dbReference type="Pfam" id="PF00172">
    <property type="entry name" value="Zn_clus"/>
    <property type="match status" value="1"/>
</dbReference>
<accession>A3LYE1</accession>
<feature type="non-terminal residue" evidence="5">
    <location>
        <position position="882"/>
    </location>
</feature>
<dbReference type="PANTHER" id="PTHR47655:SF2">
    <property type="entry name" value="QUINIC ACID UTILIZATION ACTIVATOR"/>
    <property type="match status" value="1"/>
</dbReference>
<dbReference type="EMBL" id="CP000500">
    <property type="protein sequence ID" value="ABN67966.2"/>
    <property type="molecule type" value="Genomic_DNA"/>
</dbReference>
<dbReference type="OrthoDB" id="2534600at2759"/>
<dbReference type="InterPro" id="IPR052783">
    <property type="entry name" value="Metabolic/Drug-Res_Regulator"/>
</dbReference>
<dbReference type="InParanoid" id="A3LYE1"/>
<dbReference type="Pfam" id="PF04082">
    <property type="entry name" value="Fungal_trans"/>
    <property type="match status" value="1"/>
</dbReference>
<dbReference type="AlphaFoldDB" id="A3LYE1"/>
<proteinExistence type="predicted"/>
<evidence type="ECO:0000313" key="6">
    <source>
        <dbReference type="Proteomes" id="UP000002258"/>
    </source>
</evidence>
<dbReference type="InterPro" id="IPR001138">
    <property type="entry name" value="Zn2Cys6_DnaBD"/>
</dbReference>
<keyword evidence="5" id="KW-0862">Zinc</keyword>
<feature type="region of interest" description="Disordered" evidence="3">
    <location>
        <begin position="747"/>
        <end position="769"/>
    </location>
</feature>
<evidence type="ECO:0000313" key="5">
    <source>
        <dbReference type="EMBL" id="ABN67966.2"/>
    </source>
</evidence>
<dbReference type="RefSeq" id="XP_001385995.2">
    <property type="nucleotide sequence ID" value="XM_001385958.1"/>
</dbReference>
<dbReference type="GO" id="GO:0000981">
    <property type="term" value="F:DNA-binding transcription factor activity, RNA polymerase II-specific"/>
    <property type="evidence" value="ECO:0007669"/>
    <property type="project" value="InterPro"/>
</dbReference>
<gene>
    <name evidence="5" type="primary">QUT1</name>
    <name evidence="5" type="ORF">PICST_62477</name>
</gene>